<feature type="transmembrane region" description="Helical" evidence="5">
    <location>
        <begin position="107"/>
        <end position="125"/>
    </location>
</feature>
<feature type="transmembrane region" description="Helical" evidence="5">
    <location>
        <begin position="272"/>
        <end position="290"/>
    </location>
</feature>
<name>A0A1S3KFB4_LINAN</name>
<feature type="transmembrane region" description="Helical" evidence="5">
    <location>
        <begin position="137"/>
        <end position="160"/>
    </location>
</feature>
<reference evidence="7" key="1">
    <citation type="submission" date="2025-08" db="UniProtKB">
        <authorList>
            <consortium name="RefSeq"/>
        </authorList>
    </citation>
    <scope>IDENTIFICATION</scope>
    <source>
        <tissue evidence="7">Gonads</tissue>
    </source>
</reference>
<dbReference type="Proteomes" id="UP000085678">
    <property type="component" value="Unplaced"/>
</dbReference>
<dbReference type="KEGG" id="lak:106181493"/>
<evidence type="ECO:0000313" key="6">
    <source>
        <dbReference type="Proteomes" id="UP000085678"/>
    </source>
</evidence>
<dbReference type="InParanoid" id="A0A1S3KFB4"/>
<dbReference type="FunCoup" id="A0A1S3KFB4">
    <property type="interactions" value="58"/>
</dbReference>
<dbReference type="OrthoDB" id="419734at2759"/>
<dbReference type="Gene3D" id="1.20.1250.20">
    <property type="entry name" value="MFS general substrate transporter like domains"/>
    <property type="match status" value="1"/>
</dbReference>
<evidence type="ECO:0000256" key="1">
    <source>
        <dbReference type="ARBA" id="ARBA00004141"/>
    </source>
</evidence>
<dbReference type="PANTHER" id="PTHR23507">
    <property type="entry name" value="ZGC:174356"/>
    <property type="match status" value="1"/>
</dbReference>
<keyword evidence="6" id="KW-1185">Reference proteome</keyword>
<evidence type="ECO:0000256" key="2">
    <source>
        <dbReference type="ARBA" id="ARBA00022692"/>
    </source>
</evidence>
<organism evidence="6 7">
    <name type="scientific">Lingula anatina</name>
    <name type="common">Brachiopod</name>
    <name type="synonym">Lingula unguis</name>
    <dbReference type="NCBI Taxonomy" id="7574"/>
    <lineage>
        <taxon>Eukaryota</taxon>
        <taxon>Metazoa</taxon>
        <taxon>Spiralia</taxon>
        <taxon>Lophotrochozoa</taxon>
        <taxon>Brachiopoda</taxon>
        <taxon>Linguliformea</taxon>
        <taxon>Lingulata</taxon>
        <taxon>Lingulida</taxon>
        <taxon>Linguloidea</taxon>
        <taxon>Lingulidae</taxon>
        <taxon>Lingula</taxon>
    </lineage>
</organism>
<dbReference type="AlphaFoldDB" id="A0A1S3KFB4"/>
<feature type="transmembrane region" description="Helical" evidence="5">
    <location>
        <begin position="12"/>
        <end position="35"/>
    </location>
</feature>
<evidence type="ECO:0000256" key="3">
    <source>
        <dbReference type="ARBA" id="ARBA00022989"/>
    </source>
</evidence>
<dbReference type="InterPro" id="IPR011701">
    <property type="entry name" value="MFS"/>
</dbReference>
<keyword evidence="4 5" id="KW-0472">Membrane</keyword>
<dbReference type="GO" id="GO:0022857">
    <property type="term" value="F:transmembrane transporter activity"/>
    <property type="evidence" value="ECO:0007669"/>
    <property type="project" value="InterPro"/>
</dbReference>
<dbReference type="InterPro" id="IPR036259">
    <property type="entry name" value="MFS_trans_sf"/>
</dbReference>
<feature type="transmembrane region" description="Helical" evidence="5">
    <location>
        <begin position="200"/>
        <end position="224"/>
    </location>
</feature>
<evidence type="ECO:0000256" key="5">
    <source>
        <dbReference type="SAM" id="Phobius"/>
    </source>
</evidence>
<feature type="transmembrane region" description="Helical" evidence="5">
    <location>
        <begin position="77"/>
        <end position="95"/>
    </location>
</feature>
<accession>A0A1S3KFB4</accession>
<keyword evidence="3 5" id="KW-1133">Transmembrane helix</keyword>
<protein>
    <submittedName>
        <fullName evidence="7">Proton-coupled folate transporter-like</fullName>
    </submittedName>
</protein>
<sequence>MTLRDWWREHKHDLRTVITVEPLTFLFTISLFLTFPASQALYIQKICLAKYKDDVVCSNLSAYHVQQDYVQTETSKFFLYSISVDTLLAMGSALFMGSWGDKINRKIPMILPITGQILANVNYFINSFNPDWPVPVLLISPVFAGTMGGFATYLLSVFSYVSVVSQGAKERIIRLSITEGILQLGAAVALVISGPLVERLGFSVTFGVSVASATLSLLYTVFWIRDPALKTKNTDDEGEEKKRSLCSKLFECSHIIESVKCYFKVRKGYRRFVLWSCLVIFMVIMVTVGGKEGI</sequence>
<dbReference type="RefSeq" id="XP_013421330.1">
    <property type="nucleotide sequence ID" value="XM_013565876.1"/>
</dbReference>
<evidence type="ECO:0000313" key="7">
    <source>
        <dbReference type="RefSeq" id="XP_013421330.1"/>
    </source>
</evidence>
<dbReference type="SUPFAM" id="SSF103473">
    <property type="entry name" value="MFS general substrate transporter"/>
    <property type="match status" value="1"/>
</dbReference>
<dbReference type="Pfam" id="PF07690">
    <property type="entry name" value="MFS_1"/>
    <property type="match status" value="1"/>
</dbReference>
<keyword evidence="2 5" id="KW-0812">Transmembrane</keyword>
<comment type="subcellular location">
    <subcellularLocation>
        <location evidence="1">Membrane</location>
        <topology evidence="1">Multi-pass membrane protein</topology>
    </subcellularLocation>
</comment>
<gene>
    <name evidence="7" type="primary">LOC106181493</name>
</gene>
<dbReference type="GO" id="GO:0016020">
    <property type="term" value="C:membrane"/>
    <property type="evidence" value="ECO:0007669"/>
    <property type="project" value="UniProtKB-SubCell"/>
</dbReference>
<evidence type="ECO:0000256" key="4">
    <source>
        <dbReference type="ARBA" id="ARBA00023136"/>
    </source>
</evidence>
<dbReference type="GeneID" id="106181493"/>
<feature type="transmembrane region" description="Helical" evidence="5">
    <location>
        <begin position="172"/>
        <end position="194"/>
    </location>
</feature>
<proteinExistence type="predicted"/>
<dbReference type="PANTHER" id="PTHR23507:SF1">
    <property type="entry name" value="FI18259P1-RELATED"/>
    <property type="match status" value="1"/>
</dbReference>